<protein>
    <submittedName>
        <fullName evidence="5">ESX secretion-associated protein EspG</fullName>
    </submittedName>
</protein>
<dbReference type="EMBL" id="JBHSAX010000014">
    <property type="protein sequence ID" value="MFC3963257.1"/>
    <property type="molecule type" value="Genomic_DNA"/>
</dbReference>
<organism evidence="5 6">
    <name type="scientific">Nocardia jiangsuensis</name>
    <dbReference type="NCBI Taxonomy" id="1691563"/>
    <lineage>
        <taxon>Bacteria</taxon>
        <taxon>Bacillati</taxon>
        <taxon>Actinomycetota</taxon>
        <taxon>Actinomycetes</taxon>
        <taxon>Mycobacteriales</taxon>
        <taxon>Nocardiaceae</taxon>
        <taxon>Nocardia</taxon>
    </lineage>
</organism>
<keyword evidence="6" id="KW-1185">Reference proteome</keyword>
<dbReference type="Proteomes" id="UP001595696">
    <property type="component" value="Unassembled WGS sequence"/>
</dbReference>
<evidence type="ECO:0000313" key="5">
    <source>
        <dbReference type="EMBL" id="MFC3963257.1"/>
    </source>
</evidence>
<accession>A0ABV8DUS2</accession>
<dbReference type="RefSeq" id="WP_378612998.1">
    <property type="nucleotide sequence ID" value="NZ_JBHSAX010000014.1"/>
</dbReference>
<comment type="similarity">
    <text evidence="2">Belongs to the EspG family.</text>
</comment>
<comment type="subcellular location">
    <subcellularLocation>
        <location evidence="1">Cytoplasm</location>
    </subcellularLocation>
</comment>
<keyword evidence="3" id="KW-0963">Cytoplasm</keyword>
<proteinExistence type="inferred from homology"/>
<name>A0ABV8DUS2_9NOCA</name>
<gene>
    <name evidence="5" type="ORF">ACFO0B_14795</name>
</gene>
<evidence type="ECO:0000256" key="1">
    <source>
        <dbReference type="ARBA" id="ARBA00004496"/>
    </source>
</evidence>
<evidence type="ECO:0000256" key="3">
    <source>
        <dbReference type="ARBA" id="ARBA00022490"/>
    </source>
</evidence>
<sequence length="252" mass="27725">MKWVLAPDEFSYVWENETGLDRRPYPINMAPAGIVRSEHEHAALRLPQRFPRQADPDLAAALMVCARPDATTVTVSGERTVRSRNNGSAPHTERILLYAAVVHHHASIVAADPKQVTVVMCHARTLGERLVQLIGSARAGRNPALREPQDAVLHGHCETFGSGARPGTETTGEPDRGAARFRKMLRRPVDGRGFVTVTVSPDDPMSPPTRHRSWLDLSGDGRYLLTTAHDLTLTPVDDAEFAAQLTRLAQIR</sequence>
<dbReference type="InterPro" id="IPR025734">
    <property type="entry name" value="EspG"/>
</dbReference>
<evidence type="ECO:0000313" key="6">
    <source>
        <dbReference type="Proteomes" id="UP001595696"/>
    </source>
</evidence>
<evidence type="ECO:0000256" key="4">
    <source>
        <dbReference type="ARBA" id="ARBA00023186"/>
    </source>
</evidence>
<comment type="caution">
    <text evidence="5">The sequence shown here is derived from an EMBL/GenBank/DDBJ whole genome shotgun (WGS) entry which is preliminary data.</text>
</comment>
<reference evidence="6" key="1">
    <citation type="journal article" date="2019" name="Int. J. Syst. Evol. Microbiol.">
        <title>The Global Catalogue of Microorganisms (GCM) 10K type strain sequencing project: providing services to taxonomists for standard genome sequencing and annotation.</title>
        <authorList>
            <consortium name="The Broad Institute Genomics Platform"/>
            <consortium name="The Broad Institute Genome Sequencing Center for Infectious Disease"/>
            <person name="Wu L."/>
            <person name="Ma J."/>
        </authorList>
    </citation>
    <scope>NUCLEOTIDE SEQUENCE [LARGE SCALE GENOMIC DNA]</scope>
    <source>
        <strain evidence="6">CGMCC 4.7330</strain>
    </source>
</reference>
<evidence type="ECO:0000256" key="2">
    <source>
        <dbReference type="ARBA" id="ARBA00006411"/>
    </source>
</evidence>
<keyword evidence="4" id="KW-0143">Chaperone</keyword>
<dbReference type="Pfam" id="PF14011">
    <property type="entry name" value="ESX-1_EspG"/>
    <property type="match status" value="1"/>
</dbReference>